<dbReference type="SUPFAM" id="SSF109604">
    <property type="entry name" value="HD-domain/PDEase-like"/>
    <property type="match status" value="1"/>
</dbReference>
<dbReference type="InterPro" id="IPR037522">
    <property type="entry name" value="HD_GYP_dom"/>
</dbReference>
<dbReference type="NCBIfam" id="TIGR00277">
    <property type="entry name" value="HDIG"/>
    <property type="match status" value="1"/>
</dbReference>
<dbReference type="PANTHER" id="PTHR43155">
    <property type="entry name" value="CYCLIC DI-GMP PHOSPHODIESTERASE PA4108-RELATED"/>
    <property type="match status" value="1"/>
</dbReference>
<dbReference type="EMBL" id="AP023367">
    <property type="protein sequence ID" value="BCJ96678.1"/>
    <property type="molecule type" value="Genomic_DNA"/>
</dbReference>
<dbReference type="InterPro" id="IPR006674">
    <property type="entry name" value="HD_domain"/>
</dbReference>
<reference evidence="1 2" key="1">
    <citation type="journal article" date="2016" name="Int. J. Syst. Evol. Microbiol.">
        <title>Descriptions of Anaerotaenia torta gen. nov., sp. nov. and Anaerocolumna cellulosilytica gen. nov., sp. nov. isolated from a methanogenic reactor of cattle waste.</title>
        <authorList>
            <person name="Uek A."/>
            <person name="Ohtaki Y."/>
            <person name="Kaku N."/>
            <person name="Ueki K."/>
        </authorList>
    </citation>
    <scope>NUCLEOTIDE SEQUENCE [LARGE SCALE GENOMIC DNA]</scope>
    <source>
        <strain evidence="1 2">SN021</strain>
    </source>
</reference>
<sequence>MLIKIKELLNINVLEKTLNDFYKIIKVPIAIVDNSGELIVCAGWNSVCSDISCSHEEFHRMCLNEYWKNNSGCLHCKREISCLNGLKMYRIPVYYRDYVTANIFLYHNADIINSSILWDLLVQFFESFAITFGDYIAKSYKSVTSDNQCQIDYEELKVSYEQLNAVNEQLRFKIWELTQVNVSGQRRGPDTIEPSHKKSIMDAVAALSYMVEKKDSYTAKHQKKVALLACKIASKLKMDKNRLEGLYISAMLHDIGKVGVPSAILTKPDKLTKTEFELIKGHVECAYDILSKIDFPWPVADIVLQHHEKINGSGYPYGLTDKEILLEAKIISVADVVEAITAHRPYKPAFSITYAMEEIKKYAGVYYDAEVVEACVKVCTENLWRELEESNFADIHFIR</sequence>
<dbReference type="PROSITE" id="PS51832">
    <property type="entry name" value="HD_GYP"/>
    <property type="match status" value="1"/>
</dbReference>
<dbReference type="KEGG" id="acel:acsn021_42470"/>
<evidence type="ECO:0000313" key="2">
    <source>
        <dbReference type="Proteomes" id="UP000515561"/>
    </source>
</evidence>
<dbReference type="Pfam" id="PF13487">
    <property type="entry name" value="HD_5"/>
    <property type="match status" value="1"/>
</dbReference>
<evidence type="ECO:0000313" key="1">
    <source>
        <dbReference type="EMBL" id="BCJ96678.1"/>
    </source>
</evidence>
<dbReference type="PANTHER" id="PTHR43155:SF2">
    <property type="entry name" value="CYCLIC DI-GMP PHOSPHODIESTERASE PA4108"/>
    <property type="match status" value="1"/>
</dbReference>
<dbReference type="Gene3D" id="1.10.3210.10">
    <property type="entry name" value="Hypothetical protein af1432"/>
    <property type="match status" value="1"/>
</dbReference>
<protein>
    <submittedName>
        <fullName evidence="1">Uncharacterized protein</fullName>
    </submittedName>
</protein>
<dbReference type="InterPro" id="IPR018771">
    <property type="entry name" value="PocR_dom"/>
</dbReference>
<organism evidence="1 2">
    <name type="scientific">Anaerocolumna cellulosilytica</name>
    <dbReference type="NCBI Taxonomy" id="433286"/>
    <lineage>
        <taxon>Bacteria</taxon>
        <taxon>Bacillati</taxon>
        <taxon>Bacillota</taxon>
        <taxon>Clostridia</taxon>
        <taxon>Lachnospirales</taxon>
        <taxon>Lachnospiraceae</taxon>
        <taxon>Anaerocolumna</taxon>
    </lineage>
</organism>
<dbReference type="Proteomes" id="UP000515561">
    <property type="component" value="Chromosome"/>
</dbReference>
<dbReference type="Pfam" id="PF10114">
    <property type="entry name" value="PocR"/>
    <property type="match status" value="1"/>
</dbReference>
<proteinExistence type="predicted"/>
<gene>
    <name evidence="1" type="ORF">acsn021_42470</name>
</gene>
<dbReference type="InterPro" id="IPR006675">
    <property type="entry name" value="HDIG_dom"/>
</dbReference>
<accession>A0A6S6RCZ3</accession>
<dbReference type="InterPro" id="IPR003607">
    <property type="entry name" value="HD/PDEase_dom"/>
</dbReference>
<keyword evidence="2" id="KW-1185">Reference proteome</keyword>
<dbReference type="PROSITE" id="PS51831">
    <property type="entry name" value="HD"/>
    <property type="match status" value="1"/>
</dbReference>
<dbReference type="RefSeq" id="WP_184092020.1">
    <property type="nucleotide sequence ID" value="NZ_AP023367.1"/>
</dbReference>
<dbReference type="CDD" id="cd00077">
    <property type="entry name" value="HDc"/>
    <property type="match status" value="1"/>
</dbReference>
<dbReference type="SMART" id="SM00471">
    <property type="entry name" value="HDc"/>
    <property type="match status" value="1"/>
</dbReference>
<dbReference type="AlphaFoldDB" id="A0A6S6RCZ3"/>
<name>A0A6S6RCZ3_9FIRM</name>